<keyword evidence="3" id="KW-1185">Reference proteome</keyword>
<evidence type="ECO:0000313" key="3">
    <source>
        <dbReference type="Proteomes" id="UP001152561"/>
    </source>
</evidence>
<dbReference type="AlphaFoldDB" id="A0A9Q1LB89"/>
<evidence type="ECO:0008006" key="4">
    <source>
        <dbReference type="Google" id="ProtNLM"/>
    </source>
</evidence>
<feature type="chain" id="PRO_5040366788" description="Secreted protein" evidence="1">
    <location>
        <begin position="21"/>
        <end position="76"/>
    </location>
</feature>
<reference evidence="3" key="1">
    <citation type="journal article" date="2023" name="Proc. Natl. Acad. Sci. U.S.A.">
        <title>Genomic and structural basis for evolution of tropane alkaloid biosynthesis.</title>
        <authorList>
            <person name="Wanga Y.-J."/>
            <person name="Taina T."/>
            <person name="Yua J.-Y."/>
            <person name="Lia J."/>
            <person name="Xua B."/>
            <person name="Chenc J."/>
            <person name="D'Auriad J.C."/>
            <person name="Huanga J.-P."/>
            <person name="Huanga S.-X."/>
        </authorList>
    </citation>
    <scope>NUCLEOTIDE SEQUENCE [LARGE SCALE GENOMIC DNA]</scope>
    <source>
        <strain evidence="3">cv. KIB-2019</strain>
    </source>
</reference>
<sequence length="76" mass="8643">MWTNLSLITALCLICCRVSFRCWQTLLCFCTSRFNCSTSLLLVQVLPQRPSKIRCQVSGQCTAISYTWSSGYCFSN</sequence>
<accession>A0A9Q1LB89</accession>
<name>A0A9Q1LB89_9SOLA</name>
<proteinExistence type="predicted"/>
<evidence type="ECO:0000256" key="1">
    <source>
        <dbReference type="SAM" id="SignalP"/>
    </source>
</evidence>
<gene>
    <name evidence="2" type="ORF">K7X08_015972</name>
</gene>
<keyword evidence="1" id="KW-0732">Signal</keyword>
<feature type="signal peptide" evidence="1">
    <location>
        <begin position="1"/>
        <end position="20"/>
    </location>
</feature>
<dbReference type="Proteomes" id="UP001152561">
    <property type="component" value="Unassembled WGS sequence"/>
</dbReference>
<evidence type="ECO:0000313" key="2">
    <source>
        <dbReference type="EMBL" id="KAJ8533083.1"/>
    </source>
</evidence>
<protein>
    <recommendedName>
        <fullName evidence="4">Secreted protein</fullName>
    </recommendedName>
</protein>
<organism evidence="2 3">
    <name type="scientific">Anisodus acutangulus</name>
    <dbReference type="NCBI Taxonomy" id="402998"/>
    <lineage>
        <taxon>Eukaryota</taxon>
        <taxon>Viridiplantae</taxon>
        <taxon>Streptophyta</taxon>
        <taxon>Embryophyta</taxon>
        <taxon>Tracheophyta</taxon>
        <taxon>Spermatophyta</taxon>
        <taxon>Magnoliopsida</taxon>
        <taxon>eudicotyledons</taxon>
        <taxon>Gunneridae</taxon>
        <taxon>Pentapetalae</taxon>
        <taxon>asterids</taxon>
        <taxon>lamiids</taxon>
        <taxon>Solanales</taxon>
        <taxon>Solanaceae</taxon>
        <taxon>Solanoideae</taxon>
        <taxon>Hyoscyameae</taxon>
        <taxon>Anisodus</taxon>
    </lineage>
</organism>
<comment type="caution">
    <text evidence="2">The sequence shown here is derived from an EMBL/GenBank/DDBJ whole genome shotgun (WGS) entry which is preliminary data.</text>
</comment>
<dbReference type="EMBL" id="JAJAGQ010000020">
    <property type="protein sequence ID" value="KAJ8533083.1"/>
    <property type="molecule type" value="Genomic_DNA"/>
</dbReference>